<sequence length="142" mass="16893">MILYAVGYCSETTEYEDGLYLYKEFNPNLKIWRLQKMKSSPEVVYEEIDTEITTDKKYPEGVYEEINQKLNGELTRNDFSSEFDDFSNDYSEEEQLTEPSLNKLEDLIESDAFDIKIYKDYKHFDAVHIVSETFKEHFGIKF</sequence>
<name>A0A9P6H161_9MICR</name>
<dbReference type="EMBL" id="SBJO01000009">
    <property type="protein sequence ID" value="KAF9764777.1"/>
    <property type="molecule type" value="Genomic_DNA"/>
</dbReference>
<dbReference type="AlphaFoldDB" id="A0A9P6H161"/>
<reference evidence="1 2" key="1">
    <citation type="journal article" date="2020" name="Genome Biol. Evol.">
        <title>Comparative genomics of strictly vertically transmitted, feminizing microsporidia endosymbionts of amphipod crustaceans.</title>
        <authorList>
            <person name="Cormier A."/>
            <person name="Chebbi M.A."/>
            <person name="Giraud I."/>
            <person name="Wattier R."/>
            <person name="Teixeira M."/>
            <person name="Gilbert C."/>
            <person name="Rigaud T."/>
            <person name="Cordaux R."/>
        </authorList>
    </citation>
    <scope>NUCLEOTIDE SEQUENCE [LARGE SCALE GENOMIC DNA]</scope>
    <source>
        <strain evidence="1 2">Ou3-Ou53</strain>
    </source>
</reference>
<gene>
    <name evidence="1" type="ORF">NGRA_0294</name>
</gene>
<evidence type="ECO:0000313" key="1">
    <source>
        <dbReference type="EMBL" id="KAF9764777.1"/>
    </source>
</evidence>
<comment type="caution">
    <text evidence="1">The sequence shown here is derived from an EMBL/GenBank/DDBJ whole genome shotgun (WGS) entry which is preliminary data.</text>
</comment>
<keyword evidence="2" id="KW-1185">Reference proteome</keyword>
<evidence type="ECO:0000313" key="2">
    <source>
        <dbReference type="Proteomes" id="UP000740883"/>
    </source>
</evidence>
<protein>
    <submittedName>
        <fullName evidence="1">Uncharacterized protein</fullName>
    </submittedName>
</protein>
<accession>A0A9P6H161</accession>
<organism evidence="1 2">
    <name type="scientific">Nosema granulosis</name>
    <dbReference type="NCBI Taxonomy" id="83296"/>
    <lineage>
        <taxon>Eukaryota</taxon>
        <taxon>Fungi</taxon>
        <taxon>Fungi incertae sedis</taxon>
        <taxon>Microsporidia</taxon>
        <taxon>Nosematidae</taxon>
        <taxon>Nosema</taxon>
    </lineage>
</organism>
<feature type="non-terminal residue" evidence="1">
    <location>
        <position position="142"/>
    </location>
</feature>
<dbReference type="Proteomes" id="UP000740883">
    <property type="component" value="Unassembled WGS sequence"/>
</dbReference>
<proteinExistence type="predicted"/>